<dbReference type="AlphaFoldDB" id="A0A183AZ07"/>
<dbReference type="GO" id="GO:0005737">
    <property type="term" value="C:cytoplasm"/>
    <property type="evidence" value="ECO:0007669"/>
    <property type="project" value="UniProtKB-ARBA"/>
</dbReference>
<dbReference type="Pfam" id="PF05383">
    <property type="entry name" value="La"/>
    <property type="match status" value="1"/>
</dbReference>
<dbReference type="SUPFAM" id="SSF46785">
    <property type="entry name" value="Winged helix' DNA-binding domain"/>
    <property type="match status" value="1"/>
</dbReference>
<dbReference type="SMART" id="SM00715">
    <property type="entry name" value="LA"/>
    <property type="match status" value="1"/>
</dbReference>
<dbReference type="PANTHER" id="PTHR22792:SF132">
    <property type="entry name" value="LA-RELATED PROTEIN 1"/>
    <property type="match status" value="1"/>
</dbReference>
<name>A0A183AZ07_9TREM</name>
<evidence type="ECO:0000256" key="3">
    <source>
        <dbReference type="SAM" id="MobiDB-lite"/>
    </source>
</evidence>
<feature type="compositionally biased region" description="Polar residues" evidence="3">
    <location>
        <begin position="229"/>
        <end position="250"/>
    </location>
</feature>
<feature type="domain" description="HTH La-type RNA-binding" evidence="4">
    <location>
        <begin position="408"/>
        <end position="475"/>
    </location>
</feature>
<evidence type="ECO:0000256" key="1">
    <source>
        <dbReference type="ARBA" id="ARBA00022884"/>
    </source>
</evidence>
<feature type="region of interest" description="Disordered" evidence="3">
    <location>
        <begin position="145"/>
        <end position="270"/>
    </location>
</feature>
<proteinExistence type="predicted"/>
<feature type="region of interest" description="Disordered" evidence="3">
    <location>
        <begin position="60"/>
        <end position="110"/>
    </location>
</feature>
<evidence type="ECO:0000313" key="7">
    <source>
        <dbReference type="WBParaSite" id="ECPE_0001222801-mRNA-1"/>
    </source>
</evidence>
<protein>
    <submittedName>
        <fullName evidence="7">HTH La-type RNA-binding domain-containing protein</fullName>
    </submittedName>
</protein>
<dbReference type="EMBL" id="UZAN01052362">
    <property type="protein sequence ID" value="VDP89444.1"/>
    <property type="molecule type" value="Genomic_DNA"/>
</dbReference>
<dbReference type="Gene3D" id="1.10.10.10">
    <property type="entry name" value="Winged helix-like DNA-binding domain superfamily/Winged helix DNA-binding domain"/>
    <property type="match status" value="1"/>
</dbReference>
<dbReference type="GO" id="GO:0003723">
    <property type="term" value="F:RNA binding"/>
    <property type="evidence" value="ECO:0007669"/>
    <property type="project" value="UniProtKB-UniRule"/>
</dbReference>
<sequence>MAAQMAALAAKIIPGPRVIVTFSIIFVVPGASGDSSDIDVGRSTATARDADWPTLQSAISQASQNSGGPNIISTKPKDKPKRRSTASVGCQDDAERGDVKSQVVSSTSQKKKWEQGNIECIFPKPVGFDGTGPCRGARWSRTSDLADHDKENQHNGKLTNDASGNGDKPGNISVASGDRVGNNSLPANRPRSFVRVVRLNKTGRPQRRQTSSVSTASTSTRTTTTSTSFNAAHGSSGTRWNPNDMGSVTAASAAAGRQTQGRPVNTRINPVPPHLVPIPLYGSAPQTPLSPTFPPLGYQFLMIYPTPSAAPLVPGNATNPDFHLPANNAETTAPTNPASLLPSLTPPLSQPKPNSVITPGPLYSPALSPSFIPSTFAATLANGAISPIFPGSPLFHLPNLCFLANSSNDPVIHVRHQILHQVEFYFSADNLARDVYLRQQMDQDGWVAVSVIAKFNRVATLSSDLNEILEGAGIY</sequence>
<keyword evidence="6" id="KW-1185">Reference proteome</keyword>
<dbReference type="WBParaSite" id="ECPE_0001222801-mRNA-1">
    <property type="protein sequence ID" value="ECPE_0001222801-mRNA-1"/>
    <property type="gene ID" value="ECPE_0001222801"/>
</dbReference>
<evidence type="ECO:0000259" key="4">
    <source>
        <dbReference type="PROSITE" id="PS50961"/>
    </source>
</evidence>
<reference evidence="7" key="1">
    <citation type="submission" date="2016-06" db="UniProtKB">
        <authorList>
            <consortium name="WormBaseParasite"/>
        </authorList>
    </citation>
    <scope>IDENTIFICATION</scope>
</reference>
<dbReference type="PROSITE" id="PS50961">
    <property type="entry name" value="HTH_LA"/>
    <property type="match status" value="1"/>
</dbReference>
<reference evidence="5 6" key="2">
    <citation type="submission" date="2018-11" db="EMBL/GenBank/DDBJ databases">
        <authorList>
            <consortium name="Pathogen Informatics"/>
        </authorList>
    </citation>
    <scope>NUCLEOTIDE SEQUENCE [LARGE SCALE GENOMIC DNA]</scope>
    <source>
        <strain evidence="5 6">Egypt</strain>
    </source>
</reference>
<gene>
    <name evidence="5" type="ORF">ECPE_LOCUS12192</name>
</gene>
<feature type="compositionally biased region" description="Basic and acidic residues" evidence="3">
    <location>
        <begin position="145"/>
        <end position="154"/>
    </location>
</feature>
<dbReference type="InterPro" id="IPR036390">
    <property type="entry name" value="WH_DNA-bd_sf"/>
</dbReference>
<dbReference type="CDD" id="cd07323">
    <property type="entry name" value="LAM"/>
    <property type="match status" value="1"/>
</dbReference>
<dbReference type="OrthoDB" id="6271905at2759"/>
<feature type="compositionally biased region" description="Polar residues" evidence="3">
    <location>
        <begin position="257"/>
        <end position="268"/>
    </location>
</feature>
<feature type="compositionally biased region" description="Low complexity" evidence="3">
    <location>
        <begin position="210"/>
        <end position="228"/>
    </location>
</feature>
<dbReference type="Proteomes" id="UP000272942">
    <property type="component" value="Unassembled WGS sequence"/>
</dbReference>
<dbReference type="InterPro" id="IPR036388">
    <property type="entry name" value="WH-like_DNA-bd_sf"/>
</dbReference>
<evidence type="ECO:0000256" key="2">
    <source>
        <dbReference type="PROSITE-ProRule" id="PRU00332"/>
    </source>
</evidence>
<feature type="compositionally biased region" description="Polar residues" evidence="3">
    <location>
        <begin position="60"/>
        <end position="73"/>
    </location>
</feature>
<evidence type="ECO:0000313" key="5">
    <source>
        <dbReference type="EMBL" id="VDP89444.1"/>
    </source>
</evidence>
<dbReference type="PANTHER" id="PTHR22792">
    <property type="entry name" value="LUPUS LA PROTEIN-RELATED"/>
    <property type="match status" value="1"/>
</dbReference>
<accession>A0A183AZ07</accession>
<organism evidence="7">
    <name type="scientific">Echinostoma caproni</name>
    <dbReference type="NCBI Taxonomy" id="27848"/>
    <lineage>
        <taxon>Eukaryota</taxon>
        <taxon>Metazoa</taxon>
        <taxon>Spiralia</taxon>
        <taxon>Lophotrochozoa</taxon>
        <taxon>Platyhelminthes</taxon>
        <taxon>Trematoda</taxon>
        <taxon>Digenea</taxon>
        <taxon>Plagiorchiida</taxon>
        <taxon>Echinostomata</taxon>
        <taxon>Echinostomatoidea</taxon>
        <taxon>Echinostomatidae</taxon>
        <taxon>Echinostoma</taxon>
    </lineage>
</organism>
<dbReference type="InterPro" id="IPR045180">
    <property type="entry name" value="La_dom_prot"/>
</dbReference>
<dbReference type="InterPro" id="IPR006630">
    <property type="entry name" value="La_HTH"/>
</dbReference>
<keyword evidence="1 2" id="KW-0694">RNA-binding</keyword>
<evidence type="ECO:0000313" key="6">
    <source>
        <dbReference type="Proteomes" id="UP000272942"/>
    </source>
</evidence>